<dbReference type="PROSITE" id="PS51007">
    <property type="entry name" value="CYTC"/>
    <property type="match status" value="2"/>
</dbReference>
<comment type="subcellular location">
    <subcellularLocation>
        <location evidence="1">Cell inner membrane</location>
    </subcellularLocation>
</comment>
<keyword evidence="14 22" id="KW-1133">Transmembrane helix</keyword>
<feature type="transmembrane region" description="Helical" evidence="22">
    <location>
        <begin position="59"/>
        <end position="77"/>
    </location>
</feature>
<dbReference type="NCBIfam" id="TIGR00782">
    <property type="entry name" value="ccoP"/>
    <property type="match status" value="1"/>
</dbReference>
<evidence type="ECO:0000256" key="13">
    <source>
        <dbReference type="ARBA" id="ARBA00022982"/>
    </source>
</evidence>
<proteinExistence type="inferred from homology"/>
<evidence type="ECO:0000256" key="17">
    <source>
        <dbReference type="ARBA" id="ARBA00023065"/>
    </source>
</evidence>
<dbReference type="Proteomes" id="UP000029733">
    <property type="component" value="Unassembled WGS sequence"/>
</dbReference>
<dbReference type="GO" id="GO:0046872">
    <property type="term" value="F:metal ion binding"/>
    <property type="evidence" value="ECO:0007669"/>
    <property type="project" value="UniProtKB-KW"/>
</dbReference>
<dbReference type="Gene3D" id="6.10.280.130">
    <property type="match status" value="1"/>
</dbReference>
<feature type="binding site" description="axial binding residue" evidence="20">
    <location>
        <position position="130"/>
    </location>
    <ligand>
        <name>heme c</name>
        <dbReference type="ChEBI" id="CHEBI:61717"/>
        <label>1</label>
    </ligand>
    <ligandPart>
        <name>Fe</name>
        <dbReference type="ChEBI" id="CHEBI:18248"/>
    </ligandPart>
</feature>
<comment type="pathway">
    <text evidence="2">Energy metabolism; oxidative phosphorylation.</text>
</comment>
<dbReference type="AlphaFoldDB" id="A0A4U8TEV2"/>
<accession>A0A4U8TEV2</accession>
<dbReference type="GO" id="GO:0016491">
    <property type="term" value="F:oxidoreductase activity"/>
    <property type="evidence" value="ECO:0007669"/>
    <property type="project" value="UniProtKB-KW"/>
</dbReference>
<dbReference type="UniPathway" id="UPA00705"/>
<dbReference type="InterPro" id="IPR050597">
    <property type="entry name" value="Cytochrome_c_Oxidase_Subunit"/>
</dbReference>
<evidence type="ECO:0000256" key="5">
    <source>
        <dbReference type="ARBA" id="ARBA00022475"/>
    </source>
</evidence>
<keyword evidence="25" id="KW-1185">Reference proteome</keyword>
<keyword evidence="5" id="KW-1003">Cell membrane</keyword>
<evidence type="ECO:0000256" key="19">
    <source>
        <dbReference type="ARBA" id="ARBA00029635"/>
    </source>
</evidence>
<dbReference type="Pfam" id="PF14715">
    <property type="entry name" value="FixP_N"/>
    <property type="match status" value="1"/>
</dbReference>
<evidence type="ECO:0000256" key="10">
    <source>
        <dbReference type="ARBA" id="ARBA00022723"/>
    </source>
</evidence>
<dbReference type="GO" id="GO:0005886">
    <property type="term" value="C:plasma membrane"/>
    <property type="evidence" value="ECO:0007669"/>
    <property type="project" value="UniProtKB-SubCell"/>
</dbReference>
<keyword evidence="13" id="KW-0249">Electron transport</keyword>
<evidence type="ECO:0000256" key="7">
    <source>
        <dbReference type="ARBA" id="ARBA00022617"/>
    </source>
</evidence>
<feature type="binding site" description="covalent" evidence="21">
    <location>
        <position position="218"/>
    </location>
    <ligand>
        <name>heme c</name>
        <dbReference type="ChEBI" id="CHEBI:61717"/>
        <label>2</label>
    </ligand>
</feature>
<keyword evidence="15 24" id="KW-0560">Oxidoreductase</keyword>
<feature type="transmembrane region" description="Helical" evidence="22">
    <location>
        <begin position="12"/>
        <end position="30"/>
    </location>
</feature>
<protein>
    <recommendedName>
        <fullName evidence="19">Cytochrome c oxidase subunit III</fullName>
    </recommendedName>
</protein>
<keyword evidence="11" id="KW-0677">Repeat</keyword>
<keyword evidence="9 22" id="KW-0812">Transmembrane</keyword>
<keyword evidence="4" id="KW-0813">Transport</keyword>
<evidence type="ECO:0000313" key="25">
    <source>
        <dbReference type="Proteomes" id="UP000029733"/>
    </source>
</evidence>
<keyword evidence="10 20" id="KW-0479">Metal-binding</keyword>
<evidence type="ECO:0000313" key="24">
    <source>
        <dbReference type="EMBL" id="TLD97237.1"/>
    </source>
</evidence>
<reference evidence="24 25" key="1">
    <citation type="journal article" date="2014" name="Genome Announc.">
        <title>Draft genome sequences of eight enterohepatic helicobacter species isolated from both laboratory and wild rodents.</title>
        <authorList>
            <person name="Sheh A."/>
            <person name="Shen Z."/>
            <person name="Fox J.G."/>
        </authorList>
    </citation>
    <scope>NUCLEOTIDE SEQUENCE [LARGE SCALE GENOMIC DNA]</scope>
    <source>
        <strain evidence="24 25">MIT 09-6949</strain>
    </source>
</reference>
<dbReference type="PANTHER" id="PTHR33751:SF1">
    <property type="entry name" value="CBB3-TYPE CYTOCHROME C OXIDASE SUBUNIT FIXP"/>
    <property type="match status" value="1"/>
</dbReference>
<dbReference type="InterPro" id="IPR038414">
    <property type="entry name" value="CcoP_N_sf"/>
</dbReference>
<evidence type="ECO:0000256" key="15">
    <source>
        <dbReference type="ARBA" id="ARBA00023002"/>
    </source>
</evidence>
<feature type="binding site" description="covalent" evidence="21">
    <location>
        <position position="126"/>
    </location>
    <ligand>
        <name>heme c</name>
        <dbReference type="ChEBI" id="CHEBI:61717"/>
        <label>1</label>
    </ligand>
</feature>
<dbReference type="GO" id="GO:1902600">
    <property type="term" value="P:proton transmembrane transport"/>
    <property type="evidence" value="ECO:0007669"/>
    <property type="project" value="UniProtKB-KW"/>
</dbReference>
<keyword evidence="16 20" id="KW-0408">Iron</keyword>
<organism evidence="24 25">
    <name type="scientific">Helicobacter jaachi</name>
    <dbReference type="NCBI Taxonomy" id="1677920"/>
    <lineage>
        <taxon>Bacteria</taxon>
        <taxon>Pseudomonadati</taxon>
        <taxon>Campylobacterota</taxon>
        <taxon>Epsilonproteobacteria</taxon>
        <taxon>Campylobacterales</taxon>
        <taxon>Helicobacteraceae</taxon>
        <taxon>Helicobacter</taxon>
    </lineage>
</organism>
<dbReference type="EMBL" id="JRPR02000001">
    <property type="protein sequence ID" value="TLD97237.1"/>
    <property type="molecule type" value="Genomic_DNA"/>
</dbReference>
<dbReference type="InterPro" id="IPR036909">
    <property type="entry name" value="Cyt_c-like_dom_sf"/>
</dbReference>
<dbReference type="GO" id="GO:0020037">
    <property type="term" value="F:heme binding"/>
    <property type="evidence" value="ECO:0007669"/>
    <property type="project" value="InterPro"/>
</dbReference>
<keyword evidence="18 22" id="KW-0472">Membrane</keyword>
<evidence type="ECO:0000256" key="9">
    <source>
        <dbReference type="ARBA" id="ARBA00022692"/>
    </source>
</evidence>
<dbReference type="OrthoDB" id="9811281at2"/>
<dbReference type="RefSeq" id="WP_034352629.1">
    <property type="nucleotide sequence ID" value="NZ_JRPR02000001.1"/>
</dbReference>
<dbReference type="InterPro" id="IPR004678">
    <property type="entry name" value="Cyt_c_oxidase_cbb3_su3"/>
</dbReference>
<evidence type="ECO:0000256" key="4">
    <source>
        <dbReference type="ARBA" id="ARBA00022448"/>
    </source>
</evidence>
<evidence type="ECO:0000256" key="3">
    <source>
        <dbReference type="ARBA" id="ARBA00006113"/>
    </source>
</evidence>
<evidence type="ECO:0000259" key="23">
    <source>
        <dbReference type="PROSITE" id="PS51007"/>
    </source>
</evidence>
<evidence type="ECO:0000256" key="8">
    <source>
        <dbReference type="ARBA" id="ARBA00022660"/>
    </source>
</evidence>
<comment type="similarity">
    <text evidence="3">Belongs to the CcoP / FixP family.</text>
</comment>
<evidence type="ECO:0000256" key="18">
    <source>
        <dbReference type="ARBA" id="ARBA00023136"/>
    </source>
</evidence>
<feature type="binding site" description="axial binding residue" evidence="20">
    <location>
        <position position="219"/>
    </location>
    <ligand>
        <name>heme c</name>
        <dbReference type="ChEBI" id="CHEBI:61717"/>
        <label>2</label>
    </ligand>
    <ligandPart>
        <name>Fe</name>
        <dbReference type="ChEBI" id="CHEBI:18248"/>
    </ligandPart>
</feature>
<comment type="cofactor">
    <cofactor evidence="21">
        <name>heme c</name>
        <dbReference type="ChEBI" id="CHEBI:61717"/>
    </cofactor>
    <text evidence="21">Binds 2 heme C groups per subunit.</text>
</comment>
<evidence type="ECO:0000256" key="11">
    <source>
        <dbReference type="ARBA" id="ARBA00022737"/>
    </source>
</evidence>
<keyword evidence="8" id="KW-0679">Respiratory chain</keyword>
<evidence type="ECO:0000256" key="16">
    <source>
        <dbReference type="ARBA" id="ARBA00023004"/>
    </source>
</evidence>
<feature type="binding site" description="axial binding residue" evidence="20">
    <location>
        <position position="261"/>
    </location>
    <ligand>
        <name>heme c</name>
        <dbReference type="ChEBI" id="CHEBI:61717"/>
        <label>1</label>
    </ligand>
    <ligandPart>
        <name>Fe</name>
        <dbReference type="ChEBI" id="CHEBI:18248"/>
    </ligandPart>
</feature>
<feature type="binding site" description="axial binding residue" evidence="20">
    <location>
        <position position="167"/>
    </location>
    <ligand>
        <name>heme c</name>
        <dbReference type="ChEBI" id="CHEBI:61717"/>
        <label>2</label>
    </ligand>
    <ligandPart>
        <name>Fe</name>
        <dbReference type="ChEBI" id="CHEBI:18248"/>
    </ligandPart>
</feature>
<evidence type="ECO:0000256" key="6">
    <source>
        <dbReference type="ARBA" id="ARBA00022519"/>
    </source>
</evidence>
<evidence type="ECO:0000256" key="14">
    <source>
        <dbReference type="ARBA" id="ARBA00022989"/>
    </source>
</evidence>
<sequence>MNWSDNITTLGLLGAFVILILTIVVMGVYLKKIRDSKAVGEAVGESWDGIGEQTNNVPVGWAACFLGVIIWGFWYIFLGYPLNAYSQLGEYNQEVQSYNKKYAPIWEKLSEDELSNMGKSIFLVQCAQCHGITAEGMNGKARDLTKWAKEDGIIEVIKHGSKGLEYMAGEMAALEISDEEAKAVAAYIMQDISAVKATKYPLEAAKGKEVFAMYCASCHGDEGRGNGAGVDGFAPDLSKYGTTEFLTEVLNKGKKGLIGSMPSFNYANFAPSQKEALNVFIRSLESQAE</sequence>
<evidence type="ECO:0000256" key="1">
    <source>
        <dbReference type="ARBA" id="ARBA00004533"/>
    </source>
</evidence>
<dbReference type="PIRSF" id="PIRSF000006">
    <property type="entry name" value="Cbb3-Cox_fixP"/>
    <property type="match status" value="1"/>
</dbReference>
<comment type="caution">
    <text evidence="24">The sequence shown here is derived from an EMBL/GenBank/DDBJ whole genome shotgun (WGS) entry which is preliminary data.</text>
</comment>
<dbReference type="GO" id="GO:0009055">
    <property type="term" value="F:electron transfer activity"/>
    <property type="evidence" value="ECO:0007669"/>
    <property type="project" value="InterPro"/>
</dbReference>
<dbReference type="PANTHER" id="PTHR33751">
    <property type="entry name" value="CBB3-TYPE CYTOCHROME C OXIDASE SUBUNIT FIXP"/>
    <property type="match status" value="1"/>
</dbReference>
<evidence type="ECO:0000256" key="21">
    <source>
        <dbReference type="PIRSR" id="PIRSR000006-2"/>
    </source>
</evidence>
<evidence type="ECO:0000256" key="20">
    <source>
        <dbReference type="PIRSR" id="PIRSR000006-1"/>
    </source>
</evidence>
<dbReference type="InterPro" id="IPR009056">
    <property type="entry name" value="Cyt_c-like_dom"/>
</dbReference>
<keyword evidence="17" id="KW-0406">Ion transport</keyword>
<evidence type="ECO:0000256" key="22">
    <source>
        <dbReference type="SAM" id="Phobius"/>
    </source>
</evidence>
<feature type="binding site" description="covalent" evidence="21">
    <location>
        <position position="215"/>
    </location>
    <ligand>
        <name>heme c</name>
        <dbReference type="ChEBI" id="CHEBI:61717"/>
        <label>2</label>
    </ligand>
</feature>
<dbReference type="SUPFAM" id="SSF46626">
    <property type="entry name" value="Cytochrome c"/>
    <property type="match status" value="2"/>
</dbReference>
<dbReference type="Pfam" id="PF13442">
    <property type="entry name" value="Cytochrome_CBB3"/>
    <property type="match status" value="2"/>
</dbReference>
<feature type="binding site" description="covalent" evidence="21">
    <location>
        <position position="129"/>
    </location>
    <ligand>
        <name>heme c</name>
        <dbReference type="ChEBI" id="CHEBI:61717"/>
        <label>1</label>
    </ligand>
</feature>
<feature type="domain" description="Cytochrome c" evidence="23">
    <location>
        <begin position="202"/>
        <end position="285"/>
    </location>
</feature>
<keyword evidence="6" id="KW-0997">Cell inner membrane</keyword>
<dbReference type="InterPro" id="IPR032858">
    <property type="entry name" value="CcoP_N"/>
</dbReference>
<keyword evidence="7 21" id="KW-0349">Heme</keyword>
<name>A0A4U8TEV2_9HELI</name>
<gene>
    <name evidence="24" type="primary">ccoP</name>
    <name evidence="24" type="ORF">LS71_000280</name>
</gene>
<dbReference type="STRING" id="1677920.LS71_01440"/>
<dbReference type="Gene3D" id="1.10.760.10">
    <property type="entry name" value="Cytochrome c-like domain"/>
    <property type="match status" value="2"/>
</dbReference>
<keyword evidence="12" id="KW-0375">Hydrogen ion transport</keyword>
<evidence type="ECO:0000256" key="2">
    <source>
        <dbReference type="ARBA" id="ARBA00004673"/>
    </source>
</evidence>
<feature type="domain" description="Cytochrome c" evidence="23">
    <location>
        <begin position="113"/>
        <end position="192"/>
    </location>
</feature>
<evidence type="ECO:0000256" key="12">
    <source>
        <dbReference type="ARBA" id="ARBA00022781"/>
    </source>
</evidence>
<dbReference type="GO" id="GO:0006119">
    <property type="term" value="P:oxidative phosphorylation"/>
    <property type="evidence" value="ECO:0007669"/>
    <property type="project" value="UniProtKB-UniPathway"/>
</dbReference>